<comment type="caution">
    <text evidence="1">The sequence shown here is derived from an EMBL/GenBank/DDBJ whole genome shotgun (WGS) entry which is preliminary data.</text>
</comment>
<accession>A0A0F8XYS0</accession>
<dbReference type="AlphaFoldDB" id="A0A0F8XYS0"/>
<dbReference type="EMBL" id="LAZR01060092">
    <property type="protein sequence ID" value="KKK66410.1"/>
    <property type="molecule type" value="Genomic_DNA"/>
</dbReference>
<organism evidence="1">
    <name type="scientific">marine sediment metagenome</name>
    <dbReference type="NCBI Taxonomy" id="412755"/>
    <lineage>
        <taxon>unclassified sequences</taxon>
        <taxon>metagenomes</taxon>
        <taxon>ecological metagenomes</taxon>
    </lineage>
</organism>
<sequence>MTTSGWAIKVSHTDVGGVIVTRLLGRHYFAKGRCSGCTGPNGLSGYRTAVFQTRQQARDAARVAGKGYDRAVAVRVDVTVAESLIPGYLVVA</sequence>
<name>A0A0F8XYS0_9ZZZZ</name>
<protein>
    <submittedName>
        <fullName evidence="1">Uncharacterized protein</fullName>
    </submittedName>
</protein>
<evidence type="ECO:0000313" key="1">
    <source>
        <dbReference type="EMBL" id="KKK66410.1"/>
    </source>
</evidence>
<reference evidence="1" key="1">
    <citation type="journal article" date="2015" name="Nature">
        <title>Complex archaea that bridge the gap between prokaryotes and eukaryotes.</title>
        <authorList>
            <person name="Spang A."/>
            <person name="Saw J.H."/>
            <person name="Jorgensen S.L."/>
            <person name="Zaremba-Niedzwiedzka K."/>
            <person name="Martijn J."/>
            <person name="Lind A.E."/>
            <person name="van Eijk R."/>
            <person name="Schleper C."/>
            <person name="Guy L."/>
            <person name="Ettema T.J."/>
        </authorList>
    </citation>
    <scope>NUCLEOTIDE SEQUENCE</scope>
</reference>
<gene>
    <name evidence="1" type="ORF">LCGC14_2964390</name>
</gene>
<proteinExistence type="predicted"/>